<accession>A0ACA9RTN9</accession>
<reference evidence="1" key="1">
    <citation type="submission" date="2021-06" db="EMBL/GenBank/DDBJ databases">
        <authorList>
            <person name="Kallberg Y."/>
            <person name="Tangrot J."/>
            <person name="Rosling A."/>
        </authorList>
    </citation>
    <scope>NUCLEOTIDE SEQUENCE</scope>
    <source>
        <strain evidence="1">MA461A</strain>
    </source>
</reference>
<name>A0ACA9RTN9_9GLOM</name>
<organism evidence="1 2">
    <name type="scientific">Racocetra persica</name>
    <dbReference type="NCBI Taxonomy" id="160502"/>
    <lineage>
        <taxon>Eukaryota</taxon>
        <taxon>Fungi</taxon>
        <taxon>Fungi incertae sedis</taxon>
        <taxon>Mucoromycota</taxon>
        <taxon>Glomeromycotina</taxon>
        <taxon>Glomeromycetes</taxon>
        <taxon>Diversisporales</taxon>
        <taxon>Gigasporaceae</taxon>
        <taxon>Racocetra</taxon>
    </lineage>
</organism>
<evidence type="ECO:0000313" key="1">
    <source>
        <dbReference type="EMBL" id="CAG8808951.1"/>
    </source>
</evidence>
<keyword evidence="2" id="KW-1185">Reference proteome</keyword>
<gene>
    <name evidence="1" type="ORF">RPERSI_LOCUS22748</name>
</gene>
<comment type="caution">
    <text evidence="1">The sequence shown here is derived from an EMBL/GenBank/DDBJ whole genome shotgun (WGS) entry which is preliminary data.</text>
</comment>
<protein>
    <submittedName>
        <fullName evidence="1">11773_t:CDS:1</fullName>
    </submittedName>
</protein>
<sequence>IDKIIWKQSIEVSDCYHLLFEQDDEGILYVTTIAKSVFTTTAAF</sequence>
<dbReference type="Proteomes" id="UP000789920">
    <property type="component" value="Unassembled WGS sequence"/>
</dbReference>
<feature type="non-terminal residue" evidence="1">
    <location>
        <position position="44"/>
    </location>
</feature>
<proteinExistence type="predicted"/>
<evidence type="ECO:0000313" key="2">
    <source>
        <dbReference type="Proteomes" id="UP000789920"/>
    </source>
</evidence>
<dbReference type="EMBL" id="CAJVQC010069496">
    <property type="protein sequence ID" value="CAG8808951.1"/>
    <property type="molecule type" value="Genomic_DNA"/>
</dbReference>
<feature type="non-terminal residue" evidence="1">
    <location>
        <position position="1"/>
    </location>
</feature>